<dbReference type="Gene3D" id="3.40.462.20">
    <property type="match status" value="1"/>
</dbReference>
<dbReference type="PANTHER" id="PTHR42973">
    <property type="entry name" value="BINDING OXIDOREDUCTASE, PUTATIVE (AFU_ORTHOLOGUE AFUA_1G17690)-RELATED"/>
    <property type="match status" value="1"/>
</dbReference>
<feature type="domain" description="FAD-binding PCMH-type" evidence="7">
    <location>
        <begin position="52"/>
        <end position="222"/>
    </location>
</feature>
<organism evidence="8 9">
    <name type="scientific">Apiospora saccharicola</name>
    <dbReference type="NCBI Taxonomy" id="335842"/>
    <lineage>
        <taxon>Eukaryota</taxon>
        <taxon>Fungi</taxon>
        <taxon>Dikarya</taxon>
        <taxon>Ascomycota</taxon>
        <taxon>Pezizomycotina</taxon>
        <taxon>Sordariomycetes</taxon>
        <taxon>Xylariomycetidae</taxon>
        <taxon>Amphisphaeriales</taxon>
        <taxon>Apiosporaceae</taxon>
        <taxon>Apiospora</taxon>
    </lineage>
</organism>
<keyword evidence="4" id="KW-0274">FAD</keyword>
<feature type="signal peptide" evidence="6">
    <location>
        <begin position="1"/>
        <end position="22"/>
    </location>
</feature>
<dbReference type="PROSITE" id="PS51387">
    <property type="entry name" value="FAD_PCMH"/>
    <property type="match status" value="1"/>
</dbReference>
<gene>
    <name evidence="8" type="ORF">PG996_012837</name>
</gene>
<dbReference type="InterPro" id="IPR016167">
    <property type="entry name" value="FAD-bd_PCMH_sub1"/>
</dbReference>
<comment type="cofactor">
    <cofactor evidence="1">
        <name>FAD</name>
        <dbReference type="ChEBI" id="CHEBI:57692"/>
    </cofactor>
</comment>
<dbReference type="InterPro" id="IPR016166">
    <property type="entry name" value="FAD-bd_PCMH"/>
</dbReference>
<evidence type="ECO:0000313" key="9">
    <source>
        <dbReference type="Proteomes" id="UP001446871"/>
    </source>
</evidence>
<comment type="caution">
    <text evidence="8">The sequence shown here is derived from an EMBL/GenBank/DDBJ whole genome shotgun (WGS) entry which is preliminary data.</text>
</comment>
<dbReference type="InterPro" id="IPR016169">
    <property type="entry name" value="FAD-bd_PCMH_sub2"/>
</dbReference>
<evidence type="ECO:0000256" key="6">
    <source>
        <dbReference type="SAM" id="SignalP"/>
    </source>
</evidence>
<dbReference type="InterPro" id="IPR006094">
    <property type="entry name" value="Oxid_FAD_bind_N"/>
</dbReference>
<feature type="chain" id="PRO_5045240669" evidence="6">
    <location>
        <begin position="23"/>
        <end position="472"/>
    </location>
</feature>
<dbReference type="Pfam" id="PF01565">
    <property type="entry name" value="FAD_binding_4"/>
    <property type="match status" value="1"/>
</dbReference>
<dbReference type="Proteomes" id="UP001446871">
    <property type="component" value="Unassembled WGS sequence"/>
</dbReference>
<dbReference type="EMBL" id="JAQQWM010000008">
    <property type="protein sequence ID" value="KAK8053536.1"/>
    <property type="molecule type" value="Genomic_DNA"/>
</dbReference>
<evidence type="ECO:0000256" key="5">
    <source>
        <dbReference type="ARBA" id="ARBA00023002"/>
    </source>
</evidence>
<sequence length="472" mass="51171">MPSLLRYMVNYLLLGSLRTVFGLDLDSLVPLLSPASTVEGRGSTPPRWSDFRAPIAGGVVHPATEEDVQKTLKWAVDRNVPFLVENGANGWATTLHLKEDGIVIALDLLRFVTFSADNRLVTVGGGALTSDVTNAGYSAGALVATGTCNCVGFLGAALGGGIGYLTGEYGLGVDSFVSLNIVRADGTSETLTKTSGELFWALRGAAPNFAIVTSAVILAHPVTNENPATAWTGALVFYSTQIDQVLKAIANLRLDPRSALSMTWVSSKGTPRIIVTVFYHGTEEAGRALFAPLFSQGPVSDSTATRLYTAWNAGGDNACVKGGYKPTWGVGLAKLEPSSWRAVYDVWVDLTRETGTANSSVLLTVYPMERSRRLPPDSAAYPFRNDINYFASFTASFSDLSLEHTALTHGRKARELWQATDGLTRHSTYINNAFGDESLVTVYGDHLEFLRELKRKYDPHGRFDQWFPLNRK</sequence>
<evidence type="ECO:0000256" key="2">
    <source>
        <dbReference type="ARBA" id="ARBA00005466"/>
    </source>
</evidence>
<protein>
    <submittedName>
        <fullName evidence="8">FAD binding domain-containing protein</fullName>
    </submittedName>
</protein>
<dbReference type="Gene3D" id="3.30.43.10">
    <property type="entry name" value="Uridine Diphospho-n-acetylenolpyruvylglucosamine Reductase, domain 2"/>
    <property type="match status" value="1"/>
</dbReference>
<keyword evidence="6" id="KW-0732">Signal</keyword>
<dbReference type="InterPro" id="IPR050416">
    <property type="entry name" value="FAD-linked_Oxidoreductase"/>
</dbReference>
<evidence type="ECO:0000313" key="8">
    <source>
        <dbReference type="EMBL" id="KAK8053536.1"/>
    </source>
</evidence>
<dbReference type="InterPro" id="IPR036318">
    <property type="entry name" value="FAD-bd_PCMH-like_sf"/>
</dbReference>
<accession>A0ABR1U3R8</accession>
<evidence type="ECO:0000259" key="7">
    <source>
        <dbReference type="PROSITE" id="PS51387"/>
    </source>
</evidence>
<evidence type="ECO:0000256" key="3">
    <source>
        <dbReference type="ARBA" id="ARBA00022630"/>
    </source>
</evidence>
<name>A0ABR1U3R8_9PEZI</name>
<proteinExistence type="inferred from homology"/>
<dbReference type="PANTHER" id="PTHR42973:SF39">
    <property type="entry name" value="FAD-BINDING PCMH-TYPE DOMAIN-CONTAINING PROTEIN"/>
    <property type="match status" value="1"/>
</dbReference>
<reference evidence="8 9" key="1">
    <citation type="submission" date="2023-01" db="EMBL/GenBank/DDBJ databases">
        <title>Analysis of 21 Apiospora genomes using comparative genomics revels a genus with tremendous synthesis potential of carbohydrate active enzymes and secondary metabolites.</title>
        <authorList>
            <person name="Sorensen T."/>
        </authorList>
    </citation>
    <scope>NUCLEOTIDE SEQUENCE [LARGE SCALE GENOMIC DNA]</scope>
    <source>
        <strain evidence="8 9">CBS 83171</strain>
    </source>
</reference>
<keyword evidence="3" id="KW-0285">Flavoprotein</keyword>
<keyword evidence="5" id="KW-0560">Oxidoreductase</keyword>
<evidence type="ECO:0000256" key="1">
    <source>
        <dbReference type="ARBA" id="ARBA00001974"/>
    </source>
</evidence>
<dbReference type="SUPFAM" id="SSF56176">
    <property type="entry name" value="FAD-binding/transporter-associated domain-like"/>
    <property type="match status" value="1"/>
</dbReference>
<comment type="similarity">
    <text evidence="2">Belongs to the oxygen-dependent FAD-linked oxidoreductase family.</text>
</comment>
<keyword evidence="9" id="KW-1185">Reference proteome</keyword>
<dbReference type="Gene3D" id="3.30.465.10">
    <property type="match status" value="1"/>
</dbReference>
<evidence type="ECO:0000256" key="4">
    <source>
        <dbReference type="ARBA" id="ARBA00022827"/>
    </source>
</evidence>